<evidence type="ECO:0000313" key="7">
    <source>
        <dbReference type="EMBL" id="KIG16749.1"/>
    </source>
</evidence>
<accession>A0A0C1ZGL2</accession>
<dbReference type="SMART" id="SM00490">
    <property type="entry name" value="HELICc"/>
    <property type="match status" value="1"/>
</dbReference>
<evidence type="ECO:0000256" key="1">
    <source>
        <dbReference type="ARBA" id="ARBA00022741"/>
    </source>
</evidence>
<feature type="domain" description="Helicase C-terminal" evidence="6">
    <location>
        <begin position="532"/>
        <end position="727"/>
    </location>
</feature>
<reference evidence="7 8" key="1">
    <citation type="submission" date="2014-12" db="EMBL/GenBank/DDBJ databases">
        <title>Genome assembly of Enhygromyxa salina DSM 15201.</title>
        <authorList>
            <person name="Sharma G."/>
            <person name="Subramanian S."/>
        </authorList>
    </citation>
    <scope>NUCLEOTIDE SEQUENCE [LARGE SCALE GENOMIC DNA]</scope>
    <source>
        <strain evidence="7 8">DSM 15201</strain>
    </source>
</reference>
<dbReference type="PANTHER" id="PTHR47961:SF6">
    <property type="entry name" value="DNA-DIRECTED DNA POLYMERASE"/>
    <property type="match status" value="1"/>
</dbReference>
<keyword evidence="3 7" id="KW-0347">Helicase</keyword>
<dbReference type="PROSITE" id="PS51194">
    <property type="entry name" value="HELICASE_CTER"/>
    <property type="match status" value="1"/>
</dbReference>
<keyword evidence="4" id="KW-0067">ATP-binding</keyword>
<comment type="caution">
    <text evidence="7">The sequence shown here is derived from an EMBL/GenBank/DDBJ whole genome shotgun (WGS) entry which is preliminary data.</text>
</comment>
<evidence type="ECO:0000259" key="5">
    <source>
        <dbReference type="PROSITE" id="PS51192"/>
    </source>
</evidence>
<dbReference type="GO" id="GO:0016787">
    <property type="term" value="F:hydrolase activity"/>
    <property type="evidence" value="ECO:0007669"/>
    <property type="project" value="UniProtKB-KW"/>
</dbReference>
<sequence length="1032" mass="114122">MSSIFPPSAEYQNYVPFNVVRPHWDVAVNTEVDVTERLRAIAEIRKVAHAHSVAAEAAKHGLWESSGDALNTHQELSIAAGQLYLRAARLEAKVGMDPGQVRELQDRVDASLSFLMSQYQAISSTVAGLMWPLSSECEGELASIFRAAFGILVNAGRPDSQSLEGMADFGDQEQYDLSQMSDFVEVLTARTHTVLKMLSRYFVYGDTLAISDVCESLNNVSSALDILGGGELSYIIERIVSNLEWLTANSVWRLPRALGIDEDSDFGKEVVRMLVEQGKFFLFPKQWEGIRNFKVCSTDTYNVISMPTGAGKSLLAEIIITRHLHDWTMAGTRKSKRAFFVVPSRALAREKMLEIRRILKNLESLRASVCQLTGDILLNAEEALREYDIIVVTPEKMDMVMRHRDLRAQIGAVVVDEFHNIGKGARGLRLLNTVARIRNNQVSKSASVHLASAIVRPEDISRISTWLSAESAAVRTFRSDTPSIFTRCGVFDYSGQRNSPIWRIDYDDGTSETVAAPPPPKKKWAWNQHGRASEMLAVSLVDEGATMVFATSARWRFVDGESSCPPIDKAVSIAELLEERPGWINDEENLALVEGLRRLWGQHPLVDAARKGVVAHWGGLPLRGRRLVEKAILKKGAAILVATSTLAEGVNMPLRRLIIPKCDFNGEMFDTGFFLNLKGRAGRPFMTEEGEVILVASKATTLEQVQKLRRVSSEDIESLRSPVEGEGGAGVEDALDGAVLAVVAEESPLRSDAESLLVARVTLSDDGGPVVHQKVTESVGRLRQWGLVDDFDDTVGVTPMGVAVYESGFSPSDAIKTRRDGEDSGQLGVLDRTLPLSPKTDGAYDALGVLLDMLSRTGSWEQLERVGIRSAKQATFFMSQWIHGSTIVEISKKTNNHRVYMHSILEGVLAPTCAWFFLSLSAWVSDVYPGNTPGSLTERLQKWAEYAWFGSPPGLALRLLGSDFQGGWYRDDALVVCGAIPRDVSRILNGTSRFSERDIYTRLGRAVEFVDSPRVIAERLYELQERASQRES</sequence>
<evidence type="ECO:0000259" key="6">
    <source>
        <dbReference type="PROSITE" id="PS51194"/>
    </source>
</evidence>
<dbReference type="InterPro" id="IPR027417">
    <property type="entry name" value="P-loop_NTPase"/>
</dbReference>
<organism evidence="7 8">
    <name type="scientific">Enhygromyxa salina</name>
    <dbReference type="NCBI Taxonomy" id="215803"/>
    <lineage>
        <taxon>Bacteria</taxon>
        <taxon>Pseudomonadati</taxon>
        <taxon>Myxococcota</taxon>
        <taxon>Polyangia</taxon>
        <taxon>Nannocystales</taxon>
        <taxon>Nannocystaceae</taxon>
        <taxon>Enhygromyxa</taxon>
    </lineage>
</organism>
<dbReference type="PROSITE" id="PS51192">
    <property type="entry name" value="HELICASE_ATP_BIND_1"/>
    <property type="match status" value="1"/>
</dbReference>
<keyword evidence="2" id="KW-0378">Hydrolase</keyword>
<protein>
    <submittedName>
        <fullName evidence="7">Putative ski2-type helicase</fullName>
    </submittedName>
</protein>
<dbReference type="InterPro" id="IPR011545">
    <property type="entry name" value="DEAD/DEAH_box_helicase_dom"/>
</dbReference>
<dbReference type="Gene3D" id="3.40.50.300">
    <property type="entry name" value="P-loop containing nucleotide triphosphate hydrolases"/>
    <property type="match status" value="2"/>
</dbReference>
<evidence type="ECO:0000256" key="3">
    <source>
        <dbReference type="ARBA" id="ARBA00022806"/>
    </source>
</evidence>
<dbReference type="AlphaFoldDB" id="A0A0C1ZGL2"/>
<name>A0A0C1ZGL2_9BACT</name>
<keyword evidence="1" id="KW-0547">Nucleotide-binding</keyword>
<evidence type="ECO:0000256" key="2">
    <source>
        <dbReference type="ARBA" id="ARBA00022801"/>
    </source>
</evidence>
<dbReference type="InterPro" id="IPR050474">
    <property type="entry name" value="Hel308_SKI2-like"/>
</dbReference>
<dbReference type="SMART" id="SM00487">
    <property type="entry name" value="DEXDc"/>
    <property type="match status" value="1"/>
</dbReference>
<dbReference type="InterPro" id="IPR001650">
    <property type="entry name" value="Helicase_C-like"/>
</dbReference>
<evidence type="ECO:0000256" key="4">
    <source>
        <dbReference type="ARBA" id="ARBA00022840"/>
    </source>
</evidence>
<evidence type="ECO:0000313" key="8">
    <source>
        <dbReference type="Proteomes" id="UP000031599"/>
    </source>
</evidence>
<dbReference type="EMBL" id="JMCC02000032">
    <property type="protein sequence ID" value="KIG16749.1"/>
    <property type="molecule type" value="Genomic_DNA"/>
</dbReference>
<dbReference type="GO" id="GO:0004386">
    <property type="term" value="F:helicase activity"/>
    <property type="evidence" value="ECO:0007669"/>
    <property type="project" value="UniProtKB-KW"/>
</dbReference>
<dbReference type="Proteomes" id="UP000031599">
    <property type="component" value="Unassembled WGS sequence"/>
</dbReference>
<dbReference type="Pfam" id="PF00270">
    <property type="entry name" value="DEAD"/>
    <property type="match status" value="1"/>
</dbReference>
<dbReference type="PANTHER" id="PTHR47961">
    <property type="entry name" value="DNA POLYMERASE THETA, PUTATIVE (AFU_ORTHOLOGUE AFUA_1G05260)-RELATED"/>
    <property type="match status" value="1"/>
</dbReference>
<gene>
    <name evidence="7" type="ORF">DB30_04093</name>
</gene>
<dbReference type="InterPro" id="IPR014001">
    <property type="entry name" value="Helicase_ATP-bd"/>
</dbReference>
<feature type="domain" description="Helicase ATP-binding" evidence="5">
    <location>
        <begin position="293"/>
        <end position="454"/>
    </location>
</feature>
<dbReference type="RefSeq" id="WP_146658824.1">
    <property type="nucleotide sequence ID" value="NZ_JMCC02000032.1"/>
</dbReference>
<proteinExistence type="predicted"/>
<dbReference type="SUPFAM" id="SSF52540">
    <property type="entry name" value="P-loop containing nucleoside triphosphate hydrolases"/>
    <property type="match status" value="1"/>
</dbReference>
<dbReference type="GO" id="GO:0005524">
    <property type="term" value="F:ATP binding"/>
    <property type="evidence" value="ECO:0007669"/>
    <property type="project" value="UniProtKB-KW"/>
</dbReference>
<dbReference type="GO" id="GO:0003676">
    <property type="term" value="F:nucleic acid binding"/>
    <property type="evidence" value="ECO:0007669"/>
    <property type="project" value="InterPro"/>
</dbReference>